<dbReference type="EMBL" id="JAULSU010000006">
    <property type="protein sequence ID" value="KAK0614700.1"/>
    <property type="molecule type" value="Genomic_DNA"/>
</dbReference>
<dbReference type="SUPFAM" id="SSF51735">
    <property type="entry name" value="NAD(P)-binding Rossmann-fold domains"/>
    <property type="match status" value="1"/>
</dbReference>
<name>A0AA39WG18_9PEZI</name>
<dbReference type="Pfam" id="PF08240">
    <property type="entry name" value="ADH_N"/>
    <property type="match status" value="1"/>
</dbReference>
<dbReference type="Pfam" id="PF13602">
    <property type="entry name" value="ADH_zinc_N_2"/>
    <property type="match status" value="1"/>
</dbReference>
<dbReference type="InterPro" id="IPR036291">
    <property type="entry name" value="NAD(P)-bd_dom_sf"/>
</dbReference>
<dbReference type="InterPro" id="IPR013154">
    <property type="entry name" value="ADH-like_N"/>
</dbReference>
<comment type="caution">
    <text evidence="2">The sequence shown here is derived from an EMBL/GenBank/DDBJ whole genome shotgun (WGS) entry which is preliminary data.</text>
</comment>
<keyword evidence="3" id="KW-1185">Reference proteome</keyword>
<dbReference type="SUPFAM" id="SSF50129">
    <property type="entry name" value="GroES-like"/>
    <property type="match status" value="1"/>
</dbReference>
<dbReference type="GO" id="GO:0016491">
    <property type="term" value="F:oxidoreductase activity"/>
    <property type="evidence" value="ECO:0007669"/>
    <property type="project" value="InterPro"/>
</dbReference>
<feature type="domain" description="Enoyl reductase (ER)" evidence="1">
    <location>
        <begin position="11"/>
        <end position="311"/>
    </location>
</feature>
<dbReference type="CDD" id="cd05289">
    <property type="entry name" value="MDR_like_2"/>
    <property type="match status" value="1"/>
</dbReference>
<dbReference type="AlphaFoldDB" id="A0AA39WG18"/>
<proteinExistence type="predicted"/>
<dbReference type="InterPro" id="IPR020843">
    <property type="entry name" value="ER"/>
</dbReference>
<dbReference type="InterPro" id="IPR011032">
    <property type="entry name" value="GroES-like_sf"/>
</dbReference>
<organism evidence="2 3">
    <name type="scientific">Immersiella caudata</name>
    <dbReference type="NCBI Taxonomy" id="314043"/>
    <lineage>
        <taxon>Eukaryota</taxon>
        <taxon>Fungi</taxon>
        <taxon>Dikarya</taxon>
        <taxon>Ascomycota</taxon>
        <taxon>Pezizomycotina</taxon>
        <taxon>Sordariomycetes</taxon>
        <taxon>Sordariomycetidae</taxon>
        <taxon>Sordariales</taxon>
        <taxon>Lasiosphaeriaceae</taxon>
        <taxon>Immersiella</taxon>
    </lineage>
</organism>
<sequence>MKAVQILGEKGHAKLGLTDSLPRPVPQRQEVLIQVHSAGVTADEISWPEVYKTPSRVPGHDISGVVAGLGPDYCGPLTVGTEVFAMLHADRGQGQAEYVTAFDDEIALKPKTIGHSEASALPIPILTAFEGLSQHAKLTSGSRILVTGASGAVGVMVVQLAKRLFNAHVVALASTEKHGYLRELGAAEVVDYTAPGWEDHVGVGAVFDTVGGAVLSQSWGALKDQGSIITVSDPPPPWAFSDELPKELESHPGVRYKYFVVSTDSEALSKVAGMIDNGEVTCLPVVPFPVSDAVAAWSAAAQRGRKGKVVIDFVR</sequence>
<dbReference type="InterPro" id="IPR052585">
    <property type="entry name" value="Lipid_raft_assoc_Zn_ADH"/>
</dbReference>
<reference evidence="2" key="1">
    <citation type="submission" date="2023-06" db="EMBL/GenBank/DDBJ databases">
        <title>Genome-scale phylogeny and comparative genomics of the fungal order Sordariales.</title>
        <authorList>
            <consortium name="Lawrence Berkeley National Laboratory"/>
            <person name="Hensen N."/>
            <person name="Bonometti L."/>
            <person name="Westerberg I."/>
            <person name="Brannstrom I.O."/>
            <person name="Guillou S."/>
            <person name="Cros-Aarteil S."/>
            <person name="Calhoun S."/>
            <person name="Haridas S."/>
            <person name="Kuo A."/>
            <person name="Mondo S."/>
            <person name="Pangilinan J."/>
            <person name="Riley R."/>
            <person name="Labutti K."/>
            <person name="Andreopoulos B."/>
            <person name="Lipzen A."/>
            <person name="Chen C."/>
            <person name="Yanf M."/>
            <person name="Daum C."/>
            <person name="Ng V."/>
            <person name="Clum A."/>
            <person name="Steindorff A."/>
            <person name="Ohm R."/>
            <person name="Martin F."/>
            <person name="Silar P."/>
            <person name="Natvig D."/>
            <person name="Lalanne C."/>
            <person name="Gautier V."/>
            <person name="Ament-Velasquez S.L."/>
            <person name="Kruys A."/>
            <person name="Hutchinson M.I."/>
            <person name="Powell A.J."/>
            <person name="Barry K."/>
            <person name="Miller A.N."/>
            <person name="Grigoriev I.V."/>
            <person name="Debuchy R."/>
            <person name="Gladieux P."/>
            <person name="Thoren M.H."/>
            <person name="Johannesson H."/>
        </authorList>
    </citation>
    <scope>NUCLEOTIDE SEQUENCE</scope>
    <source>
        <strain evidence="2">CBS 606.72</strain>
    </source>
</reference>
<evidence type="ECO:0000313" key="2">
    <source>
        <dbReference type="EMBL" id="KAK0614700.1"/>
    </source>
</evidence>
<gene>
    <name evidence="2" type="ORF">B0T14DRAFT_437162</name>
</gene>
<accession>A0AA39WG18</accession>
<dbReference type="Proteomes" id="UP001175000">
    <property type="component" value="Unassembled WGS sequence"/>
</dbReference>
<evidence type="ECO:0000313" key="3">
    <source>
        <dbReference type="Proteomes" id="UP001175000"/>
    </source>
</evidence>
<protein>
    <recommendedName>
        <fullName evidence="1">Enoyl reductase (ER) domain-containing protein</fullName>
    </recommendedName>
</protein>
<dbReference type="PANTHER" id="PTHR43482:SF4">
    <property type="entry name" value="ALCOHOL DEHYDROGENASE, PUTATIVE (AFU_ORTHOLOGUE AFUA_7G06260)-RELATED"/>
    <property type="match status" value="1"/>
</dbReference>
<dbReference type="SMART" id="SM00829">
    <property type="entry name" value="PKS_ER"/>
    <property type="match status" value="1"/>
</dbReference>
<evidence type="ECO:0000259" key="1">
    <source>
        <dbReference type="SMART" id="SM00829"/>
    </source>
</evidence>
<dbReference type="Gene3D" id="3.40.50.720">
    <property type="entry name" value="NAD(P)-binding Rossmann-like Domain"/>
    <property type="match status" value="1"/>
</dbReference>
<dbReference type="PANTHER" id="PTHR43482">
    <property type="entry name" value="PROTEIN AST1-RELATED"/>
    <property type="match status" value="1"/>
</dbReference>
<dbReference type="Gene3D" id="3.90.180.10">
    <property type="entry name" value="Medium-chain alcohol dehydrogenases, catalytic domain"/>
    <property type="match status" value="1"/>
</dbReference>